<feature type="domain" description="GCK" evidence="1">
    <location>
        <begin position="23"/>
        <end position="71"/>
    </location>
</feature>
<comment type="caution">
    <text evidence="2">The sequence shown here is derived from an EMBL/GenBank/DDBJ whole genome shotgun (WGS) entry which is preliminary data.</text>
</comment>
<evidence type="ECO:0000313" key="2">
    <source>
        <dbReference type="EMBL" id="KAL3784277.1"/>
    </source>
</evidence>
<dbReference type="AlphaFoldDB" id="A0ABD3P9L4"/>
<organism evidence="2 3">
    <name type="scientific">Cyclotella atomus</name>
    <dbReference type="NCBI Taxonomy" id="382360"/>
    <lineage>
        <taxon>Eukaryota</taxon>
        <taxon>Sar</taxon>
        <taxon>Stramenopiles</taxon>
        <taxon>Ochrophyta</taxon>
        <taxon>Bacillariophyta</taxon>
        <taxon>Coscinodiscophyceae</taxon>
        <taxon>Thalassiosirophycidae</taxon>
        <taxon>Stephanodiscales</taxon>
        <taxon>Stephanodiscaceae</taxon>
        <taxon>Cyclotella</taxon>
    </lineage>
</organism>
<dbReference type="InterPro" id="IPR012891">
    <property type="entry name" value="GCK_dom"/>
</dbReference>
<accession>A0ABD3P9L4</accession>
<evidence type="ECO:0000313" key="3">
    <source>
        <dbReference type="Proteomes" id="UP001530400"/>
    </source>
</evidence>
<dbReference type="EMBL" id="JALLPJ020000733">
    <property type="protein sequence ID" value="KAL3784277.1"/>
    <property type="molecule type" value="Genomic_DNA"/>
</dbReference>
<protein>
    <recommendedName>
        <fullName evidence="1">GCK domain-containing protein</fullName>
    </recommendedName>
</protein>
<dbReference type="Gene3D" id="1.10.287.2900">
    <property type="match status" value="1"/>
</dbReference>
<proteinExistence type="predicted"/>
<evidence type="ECO:0000259" key="1">
    <source>
        <dbReference type="Pfam" id="PF07802"/>
    </source>
</evidence>
<gene>
    <name evidence="2" type="ORF">ACHAWO_001233</name>
</gene>
<dbReference type="Pfam" id="PF07802">
    <property type="entry name" value="GCK"/>
    <property type="match status" value="1"/>
</dbReference>
<keyword evidence="3" id="KW-1185">Reference proteome</keyword>
<dbReference type="Proteomes" id="UP001530400">
    <property type="component" value="Unassembled WGS sequence"/>
</dbReference>
<reference evidence="2 3" key="1">
    <citation type="submission" date="2024-10" db="EMBL/GenBank/DDBJ databases">
        <title>Updated reference genomes for cyclostephanoid diatoms.</title>
        <authorList>
            <person name="Roberts W.R."/>
            <person name="Alverson A.J."/>
        </authorList>
    </citation>
    <scope>NUCLEOTIDE SEQUENCE [LARGE SCALE GENOMIC DNA]</scope>
    <source>
        <strain evidence="2 3">AJA010-31</strain>
    </source>
</reference>
<sequence length="72" mass="8096">MLVACVASVMGNNTDKGNDKLLEGPCSTSYIDLELCAADKDVKTHRDKMAKCPRETDALIKCMKRHPFYFQE</sequence>
<name>A0ABD3P9L4_9STRA</name>